<dbReference type="Proteomes" id="UP000033632">
    <property type="component" value="Unassembled WGS sequence"/>
</dbReference>
<reference evidence="2 3" key="1">
    <citation type="submission" date="2015-03" db="EMBL/GenBank/DDBJ databases">
        <authorList>
            <person name="Hassan Y.I."/>
            <person name="Lepp D."/>
            <person name="Li X.-Z."/>
            <person name="Zhou T."/>
        </authorList>
    </citation>
    <scope>NUCLEOTIDE SEQUENCE [LARGE SCALE GENOMIC DNA]</scope>
    <source>
        <strain evidence="2 3">BD-c194</strain>
    </source>
</reference>
<proteinExistence type="predicted"/>
<keyword evidence="3" id="KW-1185">Reference proteome</keyword>
<name>A0A0F5FQD8_9HYPH</name>
<gene>
    <name evidence="2" type="ORF">VE25_14875</name>
</gene>
<dbReference type="AlphaFoldDB" id="A0A0F5FQD8"/>
<comment type="caution">
    <text evidence="2">The sequence shown here is derived from an EMBL/GenBank/DDBJ whole genome shotgun (WGS) entry which is preliminary data.</text>
</comment>
<evidence type="ECO:0000256" key="1">
    <source>
        <dbReference type="SAM" id="MobiDB-lite"/>
    </source>
</evidence>
<dbReference type="STRING" id="443610.VE25_14875"/>
<feature type="region of interest" description="Disordered" evidence="1">
    <location>
        <begin position="64"/>
        <end position="115"/>
    </location>
</feature>
<sequence>MEDVRFQPGKLAQDAGIETVTAETEGERTHRHVAPDRAVLREMPIGAADDGDIGAKVRQSLSETRDRVVKAAGRPGKGGGIVDYLHEPPHERLYHQGPTLRANPKKASGLTQRSP</sequence>
<evidence type="ECO:0000313" key="3">
    <source>
        <dbReference type="Proteomes" id="UP000033632"/>
    </source>
</evidence>
<protein>
    <submittedName>
        <fullName evidence="2">Uncharacterized protein</fullName>
    </submittedName>
</protein>
<organism evidence="2 3">
    <name type="scientific">Devosia geojensis</name>
    <dbReference type="NCBI Taxonomy" id="443610"/>
    <lineage>
        <taxon>Bacteria</taxon>
        <taxon>Pseudomonadati</taxon>
        <taxon>Pseudomonadota</taxon>
        <taxon>Alphaproteobacteria</taxon>
        <taxon>Hyphomicrobiales</taxon>
        <taxon>Devosiaceae</taxon>
        <taxon>Devosia</taxon>
    </lineage>
</organism>
<evidence type="ECO:0000313" key="2">
    <source>
        <dbReference type="EMBL" id="KKB11061.1"/>
    </source>
</evidence>
<accession>A0A0F5FQD8</accession>
<feature type="compositionally biased region" description="Basic and acidic residues" evidence="1">
    <location>
        <begin position="84"/>
        <end position="94"/>
    </location>
</feature>
<dbReference type="EMBL" id="JZEX01000124">
    <property type="protein sequence ID" value="KKB11061.1"/>
    <property type="molecule type" value="Genomic_DNA"/>
</dbReference>